<keyword evidence="7" id="KW-1185">Reference proteome</keyword>
<evidence type="ECO:0000256" key="4">
    <source>
        <dbReference type="ARBA" id="ARBA00049534"/>
    </source>
</evidence>
<reference evidence="6 7" key="1">
    <citation type="submission" date="2022-07" db="EMBL/GenBank/DDBJ databases">
        <title>Novel species in genus cellulomonas.</title>
        <authorList>
            <person name="Ye L."/>
        </authorList>
    </citation>
    <scope>NUCLEOTIDE SEQUENCE [LARGE SCALE GENOMIC DNA]</scope>
    <source>
        <strain evidence="7">zg-Y338</strain>
    </source>
</reference>
<keyword evidence="3 5" id="KW-0378">Hydrolase</keyword>
<dbReference type="SUPFAM" id="SSF56601">
    <property type="entry name" value="beta-lactamase/transpeptidase-like"/>
    <property type="match status" value="1"/>
</dbReference>
<dbReference type="EMBL" id="CP101988">
    <property type="protein sequence ID" value="UUI74725.1"/>
    <property type="molecule type" value="Genomic_DNA"/>
</dbReference>
<evidence type="ECO:0000256" key="5">
    <source>
        <dbReference type="HAMAP-Rule" id="MF_00313"/>
    </source>
</evidence>
<comment type="subunit">
    <text evidence="5">Homotetramer.</text>
</comment>
<dbReference type="RefSeq" id="WP_227570419.1">
    <property type="nucleotide sequence ID" value="NZ_CP101988.1"/>
</dbReference>
<proteinExistence type="inferred from homology"/>
<comment type="similarity">
    <text evidence="1 5">Belongs to the glutaminase family.</text>
</comment>
<dbReference type="NCBIfam" id="TIGR03814">
    <property type="entry name" value="Gln_ase"/>
    <property type="match status" value="1"/>
</dbReference>
<dbReference type="InterPro" id="IPR012338">
    <property type="entry name" value="Beta-lactam/transpept-like"/>
</dbReference>
<feature type="binding site" evidence="5">
    <location>
        <position position="73"/>
    </location>
    <ligand>
        <name>substrate</name>
    </ligand>
</feature>
<comment type="catalytic activity">
    <reaction evidence="4 5">
        <text>L-glutamine + H2O = L-glutamate + NH4(+)</text>
        <dbReference type="Rhea" id="RHEA:15889"/>
        <dbReference type="ChEBI" id="CHEBI:15377"/>
        <dbReference type="ChEBI" id="CHEBI:28938"/>
        <dbReference type="ChEBI" id="CHEBI:29985"/>
        <dbReference type="ChEBI" id="CHEBI:58359"/>
        <dbReference type="EC" id="3.5.1.2"/>
    </reaction>
</comment>
<feature type="binding site" evidence="5">
    <location>
        <position position="269"/>
    </location>
    <ligand>
        <name>substrate</name>
    </ligand>
</feature>
<protein>
    <recommendedName>
        <fullName evidence="2 5">Glutaminase</fullName>
        <ecNumber evidence="2 5">3.5.1.2</ecNumber>
    </recommendedName>
</protein>
<dbReference type="HAMAP" id="MF_00313">
    <property type="entry name" value="Glutaminase"/>
    <property type="match status" value="1"/>
</dbReference>
<dbReference type="Gene3D" id="3.40.710.10">
    <property type="entry name" value="DD-peptidase/beta-lactamase superfamily"/>
    <property type="match status" value="1"/>
</dbReference>
<feature type="binding site" evidence="5">
    <location>
        <position position="175"/>
    </location>
    <ligand>
        <name>substrate</name>
    </ligand>
</feature>
<feature type="binding site" evidence="5">
    <location>
        <position position="124"/>
    </location>
    <ligand>
        <name>substrate</name>
    </ligand>
</feature>
<dbReference type="Proteomes" id="UP001316189">
    <property type="component" value="Chromosome"/>
</dbReference>
<dbReference type="PANTHER" id="PTHR12544:SF48">
    <property type="entry name" value="GLUTAMINASE 1"/>
    <property type="match status" value="1"/>
</dbReference>
<evidence type="ECO:0000256" key="3">
    <source>
        <dbReference type="ARBA" id="ARBA00022801"/>
    </source>
</evidence>
<dbReference type="InterPro" id="IPR015868">
    <property type="entry name" value="Glutaminase"/>
</dbReference>
<organism evidence="6 7">
    <name type="scientific">Cellulomonas chengniuliangii</name>
    <dbReference type="NCBI Taxonomy" id="2968084"/>
    <lineage>
        <taxon>Bacteria</taxon>
        <taxon>Bacillati</taxon>
        <taxon>Actinomycetota</taxon>
        <taxon>Actinomycetes</taxon>
        <taxon>Micrococcales</taxon>
        <taxon>Cellulomonadaceae</taxon>
        <taxon>Cellulomonas</taxon>
    </lineage>
</organism>
<dbReference type="Pfam" id="PF04960">
    <property type="entry name" value="Glutaminase"/>
    <property type="match status" value="1"/>
</dbReference>
<dbReference type="PANTHER" id="PTHR12544">
    <property type="entry name" value="GLUTAMINASE"/>
    <property type="match status" value="1"/>
</dbReference>
<evidence type="ECO:0000313" key="7">
    <source>
        <dbReference type="Proteomes" id="UP001316189"/>
    </source>
</evidence>
<evidence type="ECO:0000256" key="2">
    <source>
        <dbReference type="ARBA" id="ARBA00012918"/>
    </source>
</evidence>
<feature type="binding site" evidence="5">
    <location>
        <position position="251"/>
    </location>
    <ligand>
        <name>substrate</name>
    </ligand>
</feature>
<gene>
    <name evidence="5 6" type="primary">glsA</name>
    <name evidence="6" type="ORF">NP064_13150</name>
</gene>
<evidence type="ECO:0000313" key="6">
    <source>
        <dbReference type="EMBL" id="UUI74725.1"/>
    </source>
</evidence>
<dbReference type="NCBIfam" id="NF009020">
    <property type="entry name" value="PRK12356.1"/>
    <property type="match status" value="1"/>
</dbReference>
<dbReference type="EC" id="3.5.1.2" evidence="2 5"/>
<name>A0ABY5KZZ7_9CELL</name>
<feature type="binding site" evidence="5">
    <location>
        <position position="199"/>
    </location>
    <ligand>
        <name>substrate</name>
    </ligand>
</feature>
<feature type="binding site" evidence="5">
    <location>
        <position position="168"/>
    </location>
    <ligand>
        <name>substrate</name>
    </ligand>
</feature>
<sequence>MTLHAQATLDAQTIQAAVDAAHRDNVALQGGANASYIPYLASVDSSLFGVAVVTAEGEVYSAGDADFEFAIESISKVFTMARAMADVGPVEFHQKIGADPTGLPFNSVMALELHNDKPLSPLVNAGAMSSASLVKAADTEQRWQRILETQRAFAGREVQLSPEVNTSEQTTNFHNRAIAWLLYSGGAMYSDPMEACDVYTRQCSTLISVKDLATMGATIASGGVNPVTGERVVDAELVPHMLAEMTMEGLYTSSGDWAYTVGLPGKSGVGGGVLSVAPGKLAIAAFSPPLDPVGNSVRGMAAVGQVAQRLDLSLYKVPGAGDPPLSALLKRA</sequence>
<dbReference type="GO" id="GO:0004359">
    <property type="term" value="F:glutaminase activity"/>
    <property type="evidence" value="ECO:0007669"/>
    <property type="project" value="UniProtKB-EC"/>
</dbReference>
<accession>A0ABY5KZZ7</accession>
<evidence type="ECO:0000256" key="1">
    <source>
        <dbReference type="ARBA" id="ARBA00011076"/>
    </source>
</evidence>
<keyword evidence="5" id="KW-0007">Acetylation</keyword>